<dbReference type="AlphaFoldDB" id="A0A8X6W2M6"/>
<organism evidence="2 3">
    <name type="scientific">Trichonephila clavipes</name>
    <name type="common">Golden silk orbweaver</name>
    <name type="synonym">Nephila clavipes</name>
    <dbReference type="NCBI Taxonomy" id="2585209"/>
    <lineage>
        <taxon>Eukaryota</taxon>
        <taxon>Metazoa</taxon>
        <taxon>Ecdysozoa</taxon>
        <taxon>Arthropoda</taxon>
        <taxon>Chelicerata</taxon>
        <taxon>Arachnida</taxon>
        <taxon>Araneae</taxon>
        <taxon>Araneomorphae</taxon>
        <taxon>Entelegynae</taxon>
        <taxon>Araneoidea</taxon>
        <taxon>Nephilidae</taxon>
        <taxon>Trichonephila</taxon>
    </lineage>
</organism>
<evidence type="ECO:0000313" key="3">
    <source>
        <dbReference type="Proteomes" id="UP000887159"/>
    </source>
</evidence>
<comment type="caution">
    <text evidence="2">The sequence shown here is derived from an EMBL/GenBank/DDBJ whole genome shotgun (WGS) entry which is preliminary data.</text>
</comment>
<protein>
    <submittedName>
        <fullName evidence="2">Uncharacterized protein</fullName>
    </submittedName>
</protein>
<feature type="compositionally biased region" description="Polar residues" evidence="1">
    <location>
        <begin position="123"/>
        <end position="136"/>
    </location>
</feature>
<dbReference type="Proteomes" id="UP000887159">
    <property type="component" value="Unassembled WGS sequence"/>
</dbReference>
<sequence>MKSGDLLVETNSAVQSKSYLSAKTFLDSPLLITLHKSLTCSRGVISEPDLLYSSGAEILEGFSDQGTTLTIRIFCHGYIAIKSQPPNSLIDAVSTASDHVSISAASSSSTACSVIEMTTTTSNIIPVTSQDTNQTSKPRRKKRPPKNQSNTIKLQIEIKMVPHRPRKSAPTEYTTDEEDMIIYDVQNLLLRHKTIHSLTHSPEVPGERDYDVAQFCLTAEHDYLGAYLNCLGLATDEAFPLCGHAGLDSLPFVPMHWRLVRILFMVVEIMRLPFSSGTKYFLTGLSLAIASASVMVKLWKVEGIFMPTWQGNQRDVIISEDANVGQYHLQSADPLGWKHSAYKGNDIMGQFRVIQSRSSRAHI</sequence>
<name>A0A8X6W2M6_TRICX</name>
<evidence type="ECO:0000313" key="2">
    <source>
        <dbReference type="EMBL" id="GFY26922.1"/>
    </source>
</evidence>
<accession>A0A8X6W2M6</accession>
<feature type="region of interest" description="Disordered" evidence="1">
    <location>
        <begin position="123"/>
        <end position="151"/>
    </location>
</feature>
<keyword evidence="3" id="KW-1185">Reference proteome</keyword>
<reference evidence="2" key="1">
    <citation type="submission" date="2020-08" db="EMBL/GenBank/DDBJ databases">
        <title>Multicomponent nature underlies the extraordinary mechanical properties of spider dragline silk.</title>
        <authorList>
            <person name="Kono N."/>
            <person name="Nakamura H."/>
            <person name="Mori M."/>
            <person name="Yoshida Y."/>
            <person name="Ohtoshi R."/>
            <person name="Malay A.D."/>
            <person name="Moran D.A.P."/>
            <person name="Tomita M."/>
            <person name="Numata K."/>
            <person name="Arakawa K."/>
        </authorList>
    </citation>
    <scope>NUCLEOTIDE SEQUENCE</scope>
</reference>
<dbReference type="EMBL" id="BMAU01021378">
    <property type="protein sequence ID" value="GFY26922.1"/>
    <property type="molecule type" value="Genomic_DNA"/>
</dbReference>
<gene>
    <name evidence="2" type="ORF">TNCV_930631</name>
</gene>
<proteinExistence type="predicted"/>
<evidence type="ECO:0000256" key="1">
    <source>
        <dbReference type="SAM" id="MobiDB-lite"/>
    </source>
</evidence>